<protein>
    <submittedName>
        <fullName evidence="1">Uncharacterized protein</fullName>
    </submittedName>
</protein>
<reference evidence="1" key="2">
    <citation type="submission" date="2024-05" db="EMBL/GenBank/DDBJ databases">
        <authorList>
            <person name="Matrishin C.B."/>
            <person name="Kauffman K.M."/>
        </authorList>
    </citation>
    <scope>NUCLEOTIDE SEQUENCE</scope>
</reference>
<evidence type="ECO:0000313" key="1">
    <source>
        <dbReference type="EMBL" id="DBA54839.1"/>
    </source>
</evidence>
<proteinExistence type="predicted"/>
<accession>A0AAT9J7X7</accession>
<sequence>MRSFEGYTCLFFASQLQRLWLTHCKYRIKFKTMQQFIEQISTPVWKEK</sequence>
<name>A0AAT9J7X7_9VIRU</name>
<reference evidence="1" key="1">
    <citation type="journal article" date="2023" name="Microbiome">
        <title>Phages are unrecognized players in the ecology of the oral pathogen Porphyromonas gingivalis.</title>
        <authorList>
            <person name="Matrishin C.B."/>
            <person name="Haase E.M."/>
            <person name="Dewhirst F.E."/>
            <person name="Mark Welch J.L."/>
            <person name="Miranda-Sanchez F."/>
            <person name="Chen T."/>
            <person name="MacFarland D.C."/>
            <person name="Kauffman K.M."/>
        </authorList>
    </citation>
    <scope>NUCLEOTIDE SEQUENCE</scope>
</reference>
<organism evidence="1">
    <name type="scientific">Porphyromonas phage phage005a_ATCC49417</name>
    <dbReference type="NCBI Taxonomy" id="3154097"/>
    <lineage>
        <taxon>Viruses</taxon>
    </lineage>
</organism>
<dbReference type="EMBL" id="BK068088">
    <property type="protein sequence ID" value="DBA54839.1"/>
    <property type="molecule type" value="Genomic_DNA"/>
</dbReference>